<sequence length="42" mass="5136">MASRKWIATFRRPKQILKSADFSRWSMWWESANILDSMENLF</sequence>
<dbReference type="Gramene" id="Ma07_t24700.1">
    <property type="protein sequence ID" value="Ma07_p24700.1"/>
    <property type="gene ID" value="Ma07_g24700"/>
</dbReference>
<dbReference type="EMBL" id="HG996473">
    <property type="protein sequence ID" value="CAG1857662.1"/>
    <property type="molecule type" value="Genomic_DNA"/>
</dbReference>
<gene>
    <name evidence="1" type="ORF">GSMUA_29760.1</name>
</gene>
<dbReference type="EnsemblPlants" id="Ma07_t24700.1">
    <property type="protein sequence ID" value="Ma07_p24700.1"/>
    <property type="gene ID" value="Ma07_g24700"/>
</dbReference>
<evidence type="ECO:0000313" key="2">
    <source>
        <dbReference type="EnsemblPlants" id="Ma07_p24700.1"/>
    </source>
</evidence>
<organism evidence="2 3">
    <name type="scientific">Musa acuminata subsp. malaccensis</name>
    <name type="common">Wild banana</name>
    <name type="synonym">Musa malaccensis</name>
    <dbReference type="NCBI Taxonomy" id="214687"/>
    <lineage>
        <taxon>Eukaryota</taxon>
        <taxon>Viridiplantae</taxon>
        <taxon>Streptophyta</taxon>
        <taxon>Embryophyta</taxon>
        <taxon>Tracheophyta</taxon>
        <taxon>Spermatophyta</taxon>
        <taxon>Magnoliopsida</taxon>
        <taxon>Liliopsida</taxon>
        <taxon>Zingiberales</taxon>
        <taxon>Musaceae</taxon>
        <taxon>Musa</taxon>
    </lineage>
</organism>
<keyword evidence="3" id="KW-1185">Reference proteome</keyword>
<dbReference type="Proteomes" id="UP000012960">
    <property type="component" value="Unplaced"/>
</dbReference>
<protein>
    <submittedName>
        <fullName evidence="1">(wild Malaysian banana) hypothetical protein</fullName>
    </submittedName>
</protein>
<dbReference type="InParanoid" id="A0A804JZG5"/>
<proteinExistence type="predicted"/>
<dbReference type="AlphaFoldDB" id="A0A804JZG5"/>
<evidence type="ECO:0000313" key="3">
    <source>
        <dbReference type="Proteomes" id="UP000012960"/>
    </source>
</evidence>
<name>A0A804JZG5_MUSAM</name>
<reference evidence="2" key="2">
    <citation type="submission" date="2021-05" db="UniProtKB">
        <authorList>
            <consortium name="EnsemblPlants"/>
        </authorList>
    </citation>
    <scope>IDENTIFICATION</scope>
    <source>
        <strain evidence="2">subsp. malaccensis</strain>
    </source>
</reference>
<reference evidence="1" key="1">
    <citation type="submission" date="2021-03" db="EMBL/GenBank/DDBJ databases">
        <authorList>
            <consortium name="Genoscope - CEA"/>
            <person name="William W."/>
        </authorList>
    </citation>
    <scope>NUCLEOTIDE SEQUENCE</scope>
    <source>
        <strain evidence="1">Doubled-haploid Pahang</strain>
    </source>
</reference>
<accession>A0A804JZG5</accession>
<evidence type="ECO:0000313" key="1">
    <source>
        <dbReference type="EMBL" id="CAG1857662.1"/>
    </source>
</evidence>